<dbReference type="SUPFAM" id="SSF54631">
    <property type="entry name" value="CBS-domain pair"/>
    <property type="match status" value="1"/>
</dbReference>
<dbReference type="InterPro" id="IPR051257">
    <property type="entry name" value="Diverse_CBS-Domain"/>
</dbReference>
<accession>A0A0M2GRN7</accession>
<dbReference type="CDD" id="cd04622">
    <property type="entry name" value="CBS_pair_HRP1_like"/>
    <property type="match status" value="1"/>
</dbReference>
<dbReference type="EMBL" id="JYJH01000003">
    <property type="protein sequence ID" value="KJK40543.1"/>
    <property type="molecule type" value="Genomic_DNA"/>
</dbReference>
<dbReference type="Pfam" id="PF00571">
    <property type="entry name" value="CBS"/>
    <property type="match status" value="2"/>
</dbReference>
<protein>
    <submittedName>
        <fullName evidence="4">Oxidoreductase</fullName>
    </submittedName>
</protein>
<gene>
    <name evidence="4" type="ORF">UK15_05645</name>
</gene>
<evidence type="ECO:0000313" key="5">
    <source>
        <dbReference type="Proteomes" id="UP000034786"/>
    </source>
</evidence>
<evidence type="ECO:0000256" key="1">
    <source>
        <dbReference type="ARBA" id="ARBA00023122"/>
    </source>
</evidence>
<dbReference type="RefSeq" id="WP_031133683.1">
    <property type="nucleotide sequence ID" value="NZ_JYJH01000003.1"/>
</dbReference>
<dbReference type="SMART" id="SM00116">
    <property type="entry name" value="CBS"/>
    <property type="match status" value="2"/>
</dbReference>
<dbReference type="PROSITE" id="PS51371">
    <property type="entry name" value="CBS"/>
    <property type="match status" value="2"/>
</dbReference>
<dbReference type="Proteomes" id="UP000034786">
    <property type="component" value="Unassembled WGS sequence"/>
</dbReference>
<dbReference type="STRING" id="284040.UK15_05645"/>
<evidence type="ECO:0000313" key="4">
    <source>
        <dbReference type="EMBL" id="KJK40543.1"/>
    </source>
</evidence>
<keyword evidence="1 2" id="KW-0129">CBS domain</keyword>
<name>A0A0M2GRN7_9ACTN</name>
<feature type="domain" description="CBS" evidence="3">
    <location>
        <begin position="9"/>
        <end position="66"/>
    </location>
</feature>
<evidence type="ECO:0000259" key="3">
    <source>
        <dbReference type="PROSITE" id="PS51371"/>
    </source>
</evidence>
<comment type="caution">
    <text evidence="4">The sequence shown here is derived from an EMBL/GenBank/DDBJ whole genome shotgun (WGS) entry which is preliminary data.</text>
</comment>
<proteinExistence type="predicted"/>
<dbReference type="InterPro" id="IPR000644">
    <property type="entry name" value="CBS_dom"/>
</dbReference>
<dbReference type="PATRIC" id="fig|284040.3.peg.3177"/>
<evidence type="ECO:0000256" key="2">
    <source>
        <dbReference type="PROSITE-ProRule" id="PRU00703"/>
    </source>
</evidence>
<reference evidence="5" key="1">
    <citation type="submission" date="2015-02" db="EMBL/GenBank/DDBJ databases">
        <authorList>
            <person name="Ju K.-S."/>
            <person name="Doroghazi J.R."/>
            <person name="Metcalf W."/>
        </authorList>
    </citation>
    <scope>NUCLEOTIDE SEQUENCE [LARGE SCALE GENOMIC DNA]</scope>
    <source>
        <strain evidence="5">NRRL B-16380</strain>
    </source>
</reference>
<keyword evidence="5" id="KW-1185">Reference proteome</keyword>
<dbReference type="Gene3D" id="3.10.580.10">
    <property type="entry name" value="CBS-domain"/>
    <property type="match status" value="1"/>
</dbReference>
<dbReference type="InterPro" id="IPR046342">
    <property type="entry name" value="CBS_dom_sf"/>
</dbReference>
<sequence>MAQHVRDIMTGDPVTVEQQTSVAEVARIMRDEDLGVVLVTDGDNLRGLVTDRDLVVRSVSRGGDPEQTTVAGACSDELVTVSPDEDLTQAVELMREHSVRRIPVVDHGHPVGIVSLGDMAMERDPESALGDISAARPNG</sequence>
<dbReference type="AlphaFoldDB" id="A0A0M2GRN7"/>
<dbReference type="PANTHER" id="PTHR43080">
    <property type="entry name" value="CBS DOMAIN-CONTAINING PROTEIN CBSX3, MITOCHONDRIAL"/>
    <property type="match status" value="1"/>
</dbReference>
<feature type="domain" description="CBS" evidence="3">
    <location>
        <begin position="74"/>
        <end position="132"/>
    </location>
</feature>
<dbReference type="PANTHER" id="PTHR43080:SF2">
    <property type="entry name" value="CBS DOMAIN-CONTAINING PROTEIN"/>
    <property type="match status" value="1"/>
</dbReference>
<organism evidence="4 5">
    <name type="scientific">Streptomyces variegatus</name>
    <dbReference type="NCBI Taxonomy" id="284040"/>
    <lineage>
        <taxon>Bacteria</taxon>
        <taxon>Bacillati</taxon>
        <taxon>Actinomycetota</taxon>
        <taxon>Actinomycetes</taxon>
        <taxon>Kitasatosporales</taxon>
        <taxon>Streptomycetaceae</taxon>
        <taxon>Streptomyces</taxon>
    </lineage>
</organism>